<dbReference type="SMART" id="SM00922">
    <property type="entry name" value="MR_MLE"/>
    <property type="match status" value="1"/>
</dbReference>
<dbReference type="SFLD" id="SFLDS00001">
    <property type="entry name" value="Enolase"/>
    <property type="match status" value="1"/>
</dbReference>
<dbReference type="Proteomes" id="UP001169027">
    <property type="component" value="Unassembled WGS sequence"/>
</dbReference>
<gene>
    <name evidence="7" type="ORF">Q2T77_34455</name>
</gene>
<keyword evidence="4 5" id="KW-0413">Isomerase</keyword>
<keyword evidence="3 5" id="KW-0460">Magnesium</keyword>
<accession>A0ABT8SIJ1</accession>
<dbReference type="EMBL" id="JAUKVY010000039">
    <property type="protein sequence ID" value="MDO1537366.1"/>
    <property type="molecule type" value="Genomic_DNA"/>
</dbReference>
<evidence type="ECO:0000256" key="3">
    <source>
        <dbReference type="ARBA" id="ARBA00022842"/>
    </source>
</evidence>
<dbReference type="InterPro" id="IPR034593">
    <property type="entry name" value="DgoD-like"/>
</dbReference>
<dbReference type="InterPro" id="IPR029065">
    <property type="entry name" value="Enolase_C-like"/>
</dbReference>
<dbReference type="InterPro" id="IPR013341">
    <property type="entry name" value="Mandelate_racemase_N_dom"/>
</dbReference>
<evidence type="ECO:0000313" key="8">
    <source>
        <dbReference type="Proteomes" id="UP001169027"/>
    </source>
</evidence>
<dbReference type="SUPFAM" id="SSF54826">
    <property type="entry name" value="Enolase N-terminal domain-like"/>
    <property type="match status" value="1"/>
</dbReference>
<evidence type="ECO:0000259" key="6">
    <source>
        <dbReference type="SMART" id="SM00922"/>
    </source>
</evidence>
<keyword evidence="2 5" id="KW-0479">Metal-binding</keyword>
<comment type="cofactor">
    <cofactor evidence="5">
        <name>Mg(2+)</name>
        <dbReference type="ChEBI" id="CHEBI:18420"/>
    </cofactor>
    <text evidence="5">Binds 1 Mg(2+) ion per subunit.</text>
</comment>
<evidence type="ECO:0000256" key="4">
    <source>
        <dbReference type="ARBA" id="ARBA00023235"/>
    </source>
</evidence>
<comment type="similarity">
    <text evidence="1 5">Belongs to the mandelate racemase/muconate lactonizing enzyme family.</text>
</comment>
<comment type="caution">
    <text evidence="7">The sequence shown here is derived from an EMBL/GenBank/DDBJ whole genome shotgun (WGS) entry which is preliminary data.</text>
</comment>
<dbReference type="PANTHER" id="PTHR48080:SF3">
    <property type="entry name" value="ENOLASE SUPERFAMILY MEMBER DDB_G0284701"/>
    <property type="match status" value="1"/>
</dbReference>
<feature type="domain" description="Mandelate racemase/muconate lactonizing enzyme C-terminal" evidence="6">
    <location>
        <begin position="132"/>
        <end position="224"/>
    </location>
</feature>
<organism evidence="7 8">
    <name type="scientific">Variovorax ginsengisoli</name>
    <dbReference type="NCBI Taxonomy" id="363844"/>
    <lineage>
        <taxon>Bacteria</taxon>
        <taxon>Pseudomonadati</taxon>
        <taxon>Pseudomonadota</taxon>
        <taxon>Betaproteobacteria</taxon>
        <taxon>Burkholderiales</taxon>
        <taxon>Comamonadaceae</taxon>
        <taxon>Variovorax</taxon>
    </lineage>
</organism>
<keyword evidence="8" id="KW-1185">Reference proteome</keyword>
<dbReference type="InterPro" id="IPR013342">
    <property type="entry name" value="Mandelate_racemase_C"/>
</dbReference>
<dbReference type="SFLD" id="SFLDG00180">
    <property type="entry name" value="muconate_cycloisomerase"/>
    <property type="match status" value="1"/>
</dbReference>
<evidence type="ECO:0000256" key="5">
    <source>
        <dbReference type="RuleBase" id="RU366006"/>
    </source>
</evidence>
<dbReference type="RefSeq" id="WP_301815747.1">
    <property type="nucleotide sequence ID" value="NZ_JAUJZH010000039.1"/>
</dbReference>
<sequence length="329" mass="34922">MSISVTCHSRTYPIRGVFRISRGAKTQAYALVVSITDGAHTGAGECIPYAHYGESVSSVMSQIASITPQLRGGLQIHELQQLLPPGAARNAVDCALWALRSRRSGLSCASYAGLPGPLQPVTTAFTLSLDTPDKMGEAARAHRHMPLLKLKLGGGVEDVDRVCAVREQAPGARLMADANESWSEEDVERNLPLLAHLGLELLEQPLPAGKDAMLAGYDSPVPLAADESCRDRRSIADIRGKYNYANIKLDKAGGLTEALALANEARQAGLKVMVGCMVASSLSMAPGLVLAQGADIVHLDGPLLLAQDAQPALRYERGVLYPDPAVWAA</sequence>
<name>A0ABT8SIJ1_9BURK</name>
<dbReference type="SFLD" id="SFLDF00010">
    <property type="entry name" value="dipeptide_epimerase"/>
    <property type="match status" value="1"/>
</dbReference>
<dbReference type="CDD" id="cd03319">
    <property type="entry name" value="L-Ala-DL-Glu_epimerase"/>
    <property type="match status" value="1"/>
</dbReference>
<evidence type="ECO:0000313" key="7">
    <source>
        <dbReference type="EMBL" id="MDO1537366.1"/>
    </source>
</evidence>
<dbReference type="InterPro" id="IPR029017">
    <property type="entry name" value="Enolase-like_N"/>
</dbReference>
<dbReference type="PANTHER" id="PTHR48080">
    <property type="entry name" value="D-GALACTONATE DEHYDRATASE-RELATED"/>
    <property type="match status" value="1"/>
</dbReference>
<dbReference type="EC" id="5.1.1.-" evidence="5"/>
<dbReference type="InterPro" id="IPR036849">
    <property type="entry name" value="Enolase-like_C_sf"/>
</dbReference>
<dbReference type="Gene3D" id="3.20.20.120">
    <property type="entry name" value="Enolase-like C-terminal domain"/>
    <property type="match status" value="1"/>
</dbReference>
<dbReference type="SUPFAM" id="SSF51604">
    <property type="entry name" value="Enolase C-terminal domain-like"/>
    <property type="match status" value="1"/>
</dbReference>
<protein>
    <recommendedName>
        <fullName evidence="5">Dipeptide epimerase</fullName>
        <ecNumber evidence="5">5.1.1.-</ecNumber>
    </recommendedName>
</protein>
<dbReference type="Gene3D" id="3.30.390.10">
    <property type="entry name" value="Enolase-like, N-terminal domain"/>
    <property type="match status" value="1"/>
</dbReference>
<reference evidence="7" key="1">
    <citation type="submission" date="2023-06" db="EMBL/GenBank/DDBJ databases">
        <authorList>
            <person name="Jiang Y."/>
            <person name="Liu Q."/>
        </authorList>
    </citation>
    <scope>NUCLEOTIDE SEQUENCE</scope>
    <source>
        <strain evidence="7">CGMCC 1.12090</strain>
    </source>
</reference>
<dbReference type="InterPro" id="IPR034603">
    <property type="entry name" value="Dipeptide_epimerase"/>
</dbReference>
<evidence type="ECO:0000256" key="1">
    <source>
        <dbReference type="ARBA" id="ARBA00008031"/>
    </source>
</evidence>
<proteinExistence type="inferred from homology"/>
<dbReference type="Pfam" id="PF13378">
    <property type="entry name" value="MR_MLE_C"/>
    <property type="match status" value="1"/>
</dbReference>
<dbReference type="NCBIfam" id="NF042940">
    <property type="entry name" value="racemase_DgcA"/>
    <property type="match status" value="1"/>
</dbReference>
<dbReference type="Pfam" id="PF02746">
    <property type="entry name" value="MR_MLE_N"/>
    <property type="match status" value="1"/>
</dbReference>
<evidence type="ECO:0000256" key="2">
    <source>
        <dbReference type="ARBA" id="ARBA00022723"/>
    </source>
</evidence>